<evidence type="ECO:0000256" key="1">
    <source>
        <dbReference type="ARBA" id="ARBA00002901"/>
    </source>
</evidence>
<reference evidence="8 9" key="1">
    <citation type="submission" date="2023-10" db="EMBL/GenBank/DDBJ databases">
        <title>Surface-active antibiotics is a multifunctional adaptation for post-fire microbes.</title>
        <authorList>
            <person name="Liu M.D."/>
            <person name="Du Y."/>
            <person name="Koupaei S.K."/>
            <person name="Kim N.R."/>
            <person name="Zhang W."/>
            <person name="Traxler M.F."/>
        </authorList>
    </citation>
    <scope>NUCLEOTIDE SEQUENCE [LARGE SCALE GENOMIC DNA]</scope>
    <source>
        <strain evidence="8 9">F3</strain>
    </source>
</reference>
<comment type="similarity">
    <text evidence="3 6">Belongs to the MoeA family.</text>
</comment>
<evidence type="ECO:0000256" key="3">
    <source>
        <dbReference type="ARBA" id="ARBA00010763"/>
    </source>
</evidence>
<name>A0ABZ0EU12_9BURK</name>
<evidence type="ECO:0000256" key="4">
    <source>
        <dbReference type="ARBA" id="ARBA00023150"/>
    </source>
</evidence>
<dbReference type="CDD" id="cd00887">
    <property type="entry name" value="MoeA"/>
    <property type="match status" value="1"/>
</dbReference>
<dbReference type="PANTHER" id="PTHR10192:SF5">
    <property type="entry name" value="GEPHYRIN"/>
    <property type="match status" value="1"/>
</dbReference>
<organism evidence="8 9">
    <name type="scientific">Paraburkholderia kirstenboschensis</name>
    <dbReference type="NCBI Taxonomy" id="1245436"/>
    <lineage>
        <taxon>Bacteria</taxon>
        <taxon>Pseudomonadati</taxon>
        <taxon>Pseudomonadota</taxon>
        <taxon>Betaproteobacteria</taxon>
        <taxon>Burkholderiales</taxon>
        <taxon>Burkholderiaceae</taxon>
        <taxon>Paraburkholderia</taxon>
    </lineage>
</organism>
<evidence type="ECO:0000256" key="2">
    <source>
        <dbReference type="ARBA" id="ARBA00005046"/>
    </source>
</evidence>
<dbReference type="Pfam" id="PF03453">
    <property type="entry name" value="MoeA_N"/>
    <property type="match status" value="1"/>
</dbReference>
<dbReference type="InterPro" id="IPR005110">
    <property type="entry name" value="MoeA_linker/N"/>
</dbReference>
<protein>
    <recommendedName>
        <fullName evidence="6">Molybdopterin molybdenumtransferase</fullName>
        <ecNumber evidence="6">2.10.1.1</ecNumber>
    </recommendedName>
</protein>
<dbReference type="Gene3D" id="3.40.980.10">
    <property type="entry name" value="MoaB/Mog-like domain"/>
    <property type="match status" value="1"/>
</dbReference>
<evidence type="ECO:0000259" key="7">
    <source>
        <dbReference type="SMART" id="SM00852"/>
    </source>
</evidence>
<dbReference type="EMBL" id="CP136513">
    <property type="protein sequence ID" value="WOD19907.1"/>
    <property type="molecule type" value="Genomic_DNA"/>
</dbReference>
<dbReference type="EC" id="2.10.1.1" evidence="6"/>
<dbReference type="InterPro" id="IPR036135">
    <property type="entry name" value="MoeA_linker/N_sf"/>
</dbReference>
<dbReference type="Proteomes" id="UP001302652">
    <property type="component" value="Chromosome 1"/>
</dbReference>
<comment type="pathway">
    <text evidence="2 6">Cofactor biosynthesis; molybdopterin biosynthesis.</text>
</comment>
<feature type="domain" description="MoaB/Mog" evidence="7">
    <location>
        <begin position="185"/>
        <end position="380"/>
    </location>
</feature>
<keyword evidence="6" id="KW-0808">Transferase</keyword>
<sequence>MSTPTPRAPMLATADALATLLSAASPVIGSEFIPTLEASGRVLAADVVSPLDVPPMNTSAMDGYAIRATDVTAHGNRRLPVSQRIPAGHAPEPLKPGTAARIFTGATVPQGADAIVMQEQTEADGDEVTILHSPRPGEWITAQGADIHSGSVILPAGTRLTPQALGLAASVGCAELEVRRRVRVAVFFTGDELTMPGEPLKPGAIYNSNRFTLRGLLEKLGCEVSDFGIVADRLDATRDMLREAAHAHDLILTCGGVSVGEEDHVKPAVEAEGRLAMWQIAMKPGKPLAFGAVRRGAEGGAEGGVEANANAEANASASASANANANSNANSNANDASAATHATAAASLPSSAETFFIGLPGNPVSSFVTFLLFVRPFILRLAGVQAVVPRALSLRADFTQGKADRRNEFLRARINAAGGLDLFPNQSSAVLTSTVWGDGLIDNPPNHAISAGETVRFIPFSELLN</sequence>
<dbReference type="PROSITE" id="PS01079">
    <property type="entry name" value="MOCF_BIOSYNTHESIS_2"/>
    <property type="match status" value="1"/>
</dbReference>
<dbReference type="Pfam" id="PF00994">
    <property type="entry name" value="MoCF_biosynth"/>
    <property type="match status" value="1"/>
</dbReference>
<accession>A0ABZ0EU12</accession>
<dbReference type="InterPro" id="IPR005111">
    <property type="entry name" value="MoeA_C_domain_IV"/>
</dbReference>
<dbReference type="SUPFAM" id="SSF63882">
    <property type="entry name" value="MoeA N-terminal region -like"/>
    <property type="match status" value="1"/>
</dbReference>
<dbReference type="SMART" id="SM00852">
    <property type="entry name" value="MoCF_biosynth"/>
    <property type="match status" value="1"/>
</dbReference>
<dbReference type="InterPro" id="IPR038987">
    <property type="entry name" value="MoeA-like"/>
</dbReference>
<evidence type="ECO:0000313" key="8">
    <source>
        <dbReference type="EMBL" id="WOD19907.1"/>
    </source>
</evidence>
<evidence type="ECO:0000256" key="5">
    <source>
        <dbReference type="ARBA" id="ARBA00047317"/>
    </source>
</evidence>
<dbReference type="InterPro" id="IPR036688">
    <property type="entry name" value="MoeA_C_domain_IV_sf"/>
</dbReference>
<dbReference type="InterPro" id="IPR008284">
    <property type="entry name" value="MoCF_biosynth_CS"/>
</dbReference>
<dbReference type="Gene3D" id="2.170.190.11">
    <property type="entry name" value="Molybdopterin biosynthesis moea protein, domain 3"/>
    <property type="match status" value="1"/>
</dbReference>
<evidence type="ECO:0000256" key="6">
    <source>
        <dbReference type="RuleBase" id="RU365090"/>
    </source>
</evidence>
<dbReference type="Gene3D" id="2.40.340.10">
    <property type="entry name" value="MoeA, C-terminal, domain IV"/>
    <property type="match status" value="1"/>
</dbReference>
<keyword evidence="6" id="KW-0479">Metal-binding</keyword>
<dbReference type="InterPro" id="IPR036425">
    <property type="entry name" value="MoaB/Mog-like_dom_sf"/>
</dbReference>
<dbReference type="RefSeq" id="WP_317021914.1">
    <property type="nucleotide sequence ID" value="NZ_CP136513.1"/>
</dbReference>
<keyword evidence="6" id="KW-0460">Magnesium</keyword>
<keyword evidence="4 6" id="KW-0501">Molybdenum cofactor biosynthesis</keyword>
<keyword evidence="6" id="KW-0500">Molybdenum</keyword>
<gene>
    <name evidence="8" type="ORF">RW095_27240</name>
</gene>
<comment type="function">
    <text evidence="1 6">Catalyzes the insertion of molybdate into adenylated molybdopterin with the concomitant release of AMP.</text>
</comment>
<dbReference type="Gene3D" id="3.90.105.10">
    <property type="entry name" value="Molybdopterin biosynthesis moea protein, domain 2"/>
    <property type="match status" value="1"/>
</dbReference>
<dbReference type="SUPFAM" id="SSF63867">
    <property type="entry name" value="MoeA C-terminal domain-like"/>
    <property type="match status" value="1"/>
</dbReference>
<comment type="cofactor">
    <cofactor evidence="6">
        <name>Mg(2+)</name>
        <dbReference type="ChEBI" id="CHEBI:18420"/>
    </cofactor>
</comment>
<comment type="catalytic activity">
    <reaction evidence="5">
        <text>adenylyl-molybdopterin + molybdate = Mo-molybdopterin + AMP + H(+)</text>
        <dbReference type="Rhea" id="RHEA:35047"/>
        <dbReference type="ChEBI" id="CHEBI:15378"/>
        <dbReference type="ChEBI" id="CHEBI:36264"/>
        <dbReference type="ChEBI" id="CHEBI:62727"/>
        <dbReference type="ChEBI" id="CHEBI:71302"/>
        <dbReference type="ChEBI" id="CHEBI:456215"/>
        <dbReference type="EC" id="2.10.1.1"/>
    </reaction>
</comment>
<dbReference type="Pfam" id="PF03454">
    <property type="entry name" value="MoeA_C"/>
    <property type="match status" value="1"/>
</dbReference>
<evidence type="ECO:0000313" key="9">
    <source>
        <dbReference type="Proteomes" id="UP001302652"/>
    </source>
</evidence>
<dbReference type="SUPFAM" id="SSF53218">
    <property type="entry name" value="Molybdenum cofactor biosynthesis proteins"/>
    <property type="match status" value="1"/>
</dbReference>
<proteinExistence type="inferred from homology"/>
<dbReference type="InterPro" id="IPR001453">
    <property type="entry name" value="MoaB/Mog_dom"/>
</dbReference>
<keyword evidence="9" id="KW-1185">Reference proteome</keyword>
<dbReference type="PANTHER" id="PTHR10192">
    <property type="entry name" value="MOLYBDOPTERIN BIOSYNTHESIS PROTEIN"/>
    <property type="match status" value="1"/>
</dbReference>